<dbReference type="Proteomes" id="UP000887540">
    <property type="component" value="Unplaced"/>
</dbReference>
<keyword evidence="2" id="KW-1185">Reference proteome</keyword>
<organism evidence="2 3">
    <name type="scientific">Acrobeloides nanus</name>
    <dbReference type="NCBI Taxonomy" id="290746"/>
    <lineage>
        <taxon>Eukaryota</taxon>
        <taxon>Metazoa</taxon>
        <taxon>Ecdysozoa</taxon>
        <taxon>Nematoda</taxon>
        <taxon>Chromadorea</taxon>
        <taxon>Rhabditida</taxon>
        <taxon>Tylenchina</taxon>
        <taxon>Cephalobomorpha</taxon>
        <taxon>Cephaloboidea</taxon>
        <taxon>Cephalobidae</taxon>
        <taxon>Acrobeloides</taxon>
    </lineage>
</organism>
<protein>
    <submittedName>
        <fullName evidence="3">7TM GPCR serpentine receptor class x (Srx) domain-containing protein</fullName>
    </submittedName>
</protein>
<evidence type="ECO:0000256" key="1">
    <source>
        <dbReference type="SAM" id="Phobius"/>
    </source>
</evidence>
<keyword evidence="1" id="KW-1133">Transmembrane helix</keyword>
<proteinExistence type="predicted"/>
<evidence type="ECO:0000313" key="3">
    <source>
        <dbReference type="WBParaSite" id="ACRNAN_scaffold6543.g25320.t1"/>
    </source>
</evidence>
<feature type="transmembrane region" description="Helical" evidence="1">
    <location>
        <begin position="41"/>
        <end position="65"/>
    </location>
</feature>
<keyword evidence="1" id="KW-0472">Membrane</keyword>
<feature type="transmembrane region" description="Helical" evidence="1">
    <location>
        <begin position="12"/>
        <end position="29"/>
    </location>
</feature>
<accession>A0A914EAY3</accession>
<keyword evidence="1" id="KW-0812">Transmembrane</keyword>
<dbReference type="WBParaSite" id="ACRNAN_scaffold6543.g25320.t1">
    <property type="protein sequence ID" value="ACRNAN_scaffold6543.g25320.t1"/>
    <property type="gene ID" value="ACRNAN_scaffold6543.g25320"/>
</dbReference>
<reference evidence="3" key="1">
    <citation type="submission" date="2022-11" db="UniProtKB">
        <authorList>
            <consortium name="WormBaseParasite"/>
        </authorList>
    </citation>
    <scope>IDENTIFICATION</scope>
</reference>
<sequence length="134" mass="15666">MNFHIGQCLQASFLAGSLFQIIIAINRVLVFRHWKNVDRKVYNMIGSGVLALGFGLSYIQAFYFVCCPTYNHFQWFGPFRYNWVIEMDEKLFFLWIEATMNAVINATNKENRKVLLKLMSYKSMPVNAASEYNK</sequence>
<name>A0A914EAY3_9BILA</name>
<dbReference type="AlphaFoldDB" id="A0A914EAY3"/>
<evidence type="ECO:0000313" key="2">
    <source>
        <dbReference type="Proteomes" id="UP000887540"/>
    </source>
</evidence>